<protein>
    <submittedName>
        <fullName evidence="1">Uncharacterized protein</fullName>
    </submittedName>
</protein>
<proteinExistence type="predicted"/>
<accession>A0A0F9HHG7</accession>
<sequence>MWRLKVPCKKVRTKALWEQDRWLSYLPSRSDPNLQYYAGMMRRLPTEQERLKFLHFDSHGGEIPVDNPIYEGKKASVVADTDKGANNPKKGGGGWFPYPDELYEIYMDPEQKRYWPGGFALMEDYLRRVTGLTHLRKWFGDEIVRTWLAAFLWHAFGFPDLVKRKSI</sequence>
<gene>
    <name evidence="1" type="ORF">LCGC14_1998220</name>
</gene>
<organism evidence="1">
    <name type="scientific">marine sediment metagenome</name>
    <dbReference type="NCBI Taxonomy" id="412755"/>
    <lineage>
        <taxon>unclassified sequences</taxon>
        <taxon>metagenomes</taxon>
        <taxon>ecological metagenomes</taxon>
    </lineage>
</organism>
<evidence type="ECO:0000313" key="1">
    <source>
        <dbReference type="EMBL" id="KKL81090.1"/>
    </source>
</evidence>
<dbReference type="EMBL" id="LAZR01022664">
    <property type="protein sequence ID" value="KKL81090.1"/>
    <property type="molecule type" value="Genomic_DNA"/>
</dbReference>
<dbReference type="AlphaFoldDB" id="A0A0F9HHG7"/>
<name>A0A0F9HHG7_9ZZZZ</name>
<reference evidence="1" key="1">
    <citation type="journal article" date="2015" name="Nature">
        <title>Complex archaea that bridge the gap between prokaryotes and eukaryotes.</title>
        <authorList>
            <person name="Spang A."/>
            <person name="Saw J.H."/>
            <person name="Jorgensen S.L."/>
            <person name="Zaremba-Niedzwiedzka K."/>
            <person name="Martijn J."/>
            <person name="Lind A.E."/>
            <person name="van Eijk R."/>
            <person name="Schleper C."/>
            <person name="Guy L."/>
            <person name="Ettema T.J."/>
        </authorList>
    </citation>
    <scope>NUCLEOTIDE SEQUENCE</scope>
</reference>
<comment type="caution">
    <text evidence="1">The sequence shown here is derived from an EMBL/GenBank/DDBJ whole genome shotgun (WGS) entry which is preliminary data.</text>
</comment>